<gene>
    <name evidence="1" type="ORF">ESU54_07105</name>
</gene>
<dbReference type="Proteomes" id="UP000321497">
    <property type="component" value="Unassembled WGS sequence"/>
</dbReference>
<keyword evidence="2" id="KW-1185">Reference proteome</keyword>
<name>A0A5C6Z1Z3_9FLAO</name>
<dbReference type="InterPro" id="IPR048012">
    <property type="entry name" value="BfmA-like_N"/>
</dbReference>
<evidence type="ECO:0000313" key="1">
    <source>
        <dbReference type="EMBL" id="TXD73523.1"/>
    </source>
</evidence>
<accession>A0A5C6Z1Z3</accession>
<organism evidence="1 2">
    <name type="scientific">Aequorivita antarctica</name>
    <dbReference type="NCBI Taxonomy" id="153266"/>
    <lineage>
        <taxon>Bacteria</taxon>
        <taxon>Pseudomonadati</taxon>
        <taxon>Bacteroidota</taxon>
        <taxon>Flavobacteriia</taxon>
        <taxon>Flavobacteriales</taxon>
        <taxon>Flavobacteriaceae</taxon>
        <taxon>Aequorivita</taxon>
    </lineage>
</organism>
<proteinExistence type="predicted"/>
<protein>
    <submittedName>
        <fullName evidence="1">Uncharacterized protein</fullName>
    </submittedName>
</protein>
<dbReference type="AlphaFoldDB" id="A0A5C6Z1Z3"/>
<dbReference type="RefSeq" id="WP_111845905.1">
    <property type="nucleotide sequence ID" value="NZ_UEGI01000029.1"/>
</dbReference>
<evidence type="ECO:0000313" key="2">
    <source>
        <dbReference type="Proteomes" id="UP000321497"/>
    </source>
</evidence>
<reference evidence="1 2" key="1">
    <citation type="submission" date="2019-08" db="EMBL/GenBank/DDBJ databases">
        <title>Genome of Aequorivita antarctica SW49 (type strain).</title>
        <authorList>
            <person name="Bowman J.P."/>
        </authorList>
    </citation>
    <scope>NUCLEOTIDE SEQUENCE [LARGE SCALE GENOMIC DNA]</scope>
    <source>
        <strain evidence="1 2">SW49</strain>
    </source>
</reference>
<comment type="caution">
    <text evidence="1">The sequence shown here is derived from an EMBL/GenBank/DDBJ whole genome shotgun (WGS) entry which is preliminary data.</text>
</comment>
<sequence length="128" mass="14780">MDKGYEKERFESLSIKRSVAKKFRSYCKSISKSQSITLLLMLEFFRDHGISPMDSLGPHLMASEVRILKRINAVIAIMRDMEKTQTKPTAAMILSLFEESAPNEKPLILEKKLTEEKPLKYREGQDEN</sequence>
<dbReference type="OrthoDB" id="1441069at2"/>
<dbReference type="NCBIfam" id="NF041200">
    <property type="entry name" value="mob_BfmA_Nterm"/>
    <property type="match status" value="1"/>
</dbReference>
<dbReference type="EMBL" id="VORT01000004">
    <property type="protein sequence ID" value="TXD73523.1"/>
    <property type="molecule type" value="Genomic_DNA"/>
</dbReference>